<keyword evidence="5" id="KW-0833">Ubl conjugation pathway</keyword>
<dbReference type="CDD" id="cd08066">
    <property type="entry name" value="MPN_AMSH_like"/>
    <property type="match status" value="1"/>
</dbReference>
<dbReference type="InterPro" id="IPR037518">
    <property type="entry name" value="MPN"/>
</dbReference>
<evidence type="ECO:0000256" key="5">
    <source>
        <dbReference type="ARBA" id="ARBA00022786"/>
    </source>
</evidence>
<evidence type="ECO:0000256" key="2">
    <source>
        <dbReference type="ARBA" id="ARBA00010981"/>
    </source>
</evidence>
<evidence type="ECO:0000256" key="8">
    <source>
        <dbReference type="ARBA" id="ARBA00023049"/>
    </source>
</evidence>
<name>A0AAN8VKG9_9MAGN</name>
<dbReference type="GO" id="GO:0061578">
    <property type="term" value="F:K63-linked deubiquitinase activity"/>
    <property type="evidence" value="ECO:0007669"/>
    <property type="project" value="InterPro"/>
</dbReference>
<reference evidence="11 12" key="1">
    <citation type="submission" date="2023-12" db="EMBL/GenBank/DDBJ databases">
        <title>A high-quality genome assembly for Dillenia turbinata (Dilleniales).</title>
        <authorList>
            <person name="Chanderbali A."/>
        </authorList>
    </citation>
    <scope>NUCLEOTIDE SEQUENCE [LARGE SCALE GENOMIC DNA]</scope>
    <source>
        <strain evidence="11">LSX21</strain>
        <tissue evidence="11">Leaf</tissue>
    </source>
</reference>
<comment type="similarity">
    <text evidence="2">Belongs to the peptidase M67C family.</text>
</comment>
<dbReference type="GO" id="GO:0070536">
    <property type="term" value="P:protein K63-linked deubiquitination"/>
    <property type="evidence" value="ECO:0007669"/>
    <property type="project" value="InterPro"/>
</dbReference>
<evidence type="ECO:0000313" key="12">
    <source>
        <dbReference type="Proteomes" id="UP001370490"/>
    </source>
</evidence>
<evidence type="ECO:0000259" key="10">
    <source>
        <dbReference type="PROSITE" id="PS50249"/>
    </source>
</evidence>
<gene>
    <name evidence="11" type="ORF">RJ641_002850</name>
</gene>
<keyword evidence="12" id="KW-1185">Reference proteome</keyword>
<dbReference type="PANTHER" id="PTHR12947:SF13">
    <property type="entry name" value="FI19924P1"/>
    <property type="match status" value="1"/>
</dbReference>
<keyword evidence="8" id="KW-0482">Metalloprotease</keyword>
<dbReference type="GO" id="GO:0046872">
    <property type="term" value="F:metal ion binding"/>
    <property type="evidence" value="ECO:0007669"/>
    <property type="project" value="UniProtKB-KW"/>
</dbReference>
<sequence>MERHGGEEAEELKKVPSFGNGPRAHHPRKLNCHRAGINLSKFAGQILQHGRSNSNKINEQKEQLRWDFSNSCPGHKACGATSSTATDGSRVHVHTVTRFSPSAVLSCTHKMPHASDISPFTVADSSSGSGNSKFLRDVHIPVRLMEDFLELARHNTEKDLETCGVLGAFLKNGVLHVTTLIVPKQESNCNSCQALNEEEIFGIESEHSLIPVGWIHTHPSQTCFMSSVDLHTQFPYQVMVPEAIAIVMAPTDATRSCGIFRLSEQGMGILRECQETGFHLHTEPDDGSPIYENCSNVYINPNLRFEIFDLR</sequence>
<dbReference type="GO" id="GO:0016020">
    <property type="term" value="C:membrane"/>
    <property type="evidence" value="ECO:0007669"/>
    <property type="project" value="TreeGrafter"/>
</dbReference>
<evidence type="ECO:0000256" key="9">
    <source>
        <dbReference type="SAM" id="MobiDB-lite"/>
    </source>
</evidence>
<feature type="domain" description="MPN" evidence="10">
    <location>
        <begin position="138"/>
        <end position="268"/>
    </location>
</feature>
<evidence type="ECO:0000313" key="11">
    <source>
        <dbReference type="EMBL" id="KAK6931057.1"/>
    </source>
</evidence>
<dbReference type="PROSITE" id="PS50249">
    <property type="entry name" value="MPN"/>
    <property type="match status" value="1"/>
</dbReference>
<dbReference type="GO" id="GO:0140492">
    <property type="term" value="F:metal-dependent deubiquitinase activity"/>
    <property type="evidence" value="ECO:0007669"/>
    <property type="project" value="InterPro"/>
</dbReference>
<protein>
    <submittedName>
        <fullName evidence="11">JAB1/MPN/MOV34 metalloenzyme domain</fullName>
    </submittedName>
</protein>
<dbReference type="Pfam" id="PF01398">
    <property type="entry name" value="JAB"/>
    <property type="match status" value="1"/>
</dbReference>
<keyword evidence="4" id="KW-0479">Metal-binding</keyword>
<dbReference type="GO" id="GO:0006508">
    <property type="term" value="P:proteolysis"/>
    <property type="evidence" value="ECO:0007669"/>
    <property type="project" value="UniProtKB-KW"/>
</dbReference>
<dbReference type="EMBL" id="JBAMMX010000011">
    <property type="protein sequence ID" value="KAK6931057.1"/>
    <property type="molecule type" value="Genomic_DNA"/>
</dbReference>
<evidence type="ECO:0000256" key="6">
    <source>
        <dbReference type="ARBA" id="ARBA00022801"/>
    </source>
</evidence>
<dbReference type="AlphaFoldDB" id="A0AAN8VKG9"/>
<keyword evidence="6" id="KW-0378">Hydrolase</keyword>
<comment type="caution">
    <text evidence="11">The sequence shown here is derived from an EMBL/GenBank/DDBJ whole genome shotgun (WGS) entry which is preliminary data.</text>
</comment>
<feature type="region of interest" description="Disordered" evidence="9">
    <location>
        <begin position="1"/>
        <end position="29"/>
    </location>
</feature>
<dbReference type="PANTHER" id="PTHR12947">
    <property type="entry name" value="AMSH-LIKE PROTEASE"/>
    <property type="match status" value="1"/>
</dbReference>
<accession>A0AAN8VKG9</accession>
<dbReference type="Proteomes" id="UP001370490">
    <property type="component" value="Unassembled WGS sequence"/>
</dbReference>
<comment type="cofactor">
    <cofactor evidence="1">
        <name>Zn(2+)</name>
        <dbReference type="ChEBI" id="CHEBI:29105"/>
    </cofactor>
</comment>
<dbReference type="Gene3D" id="3.40.140.10">
    <property type="entry name" value="Cytidine Deaminase, domain 2"/>
    <property type="match status" value="1"/>
</dbReference>
<feature type="compositionally biased region" description="Basic and acidic residues" evidence="9">
    <location>
        <begin position="1"/>
        <end position="14"/>
    </location>
</feature>
<dbReference type="FunFam" id="3.40.140.10:FF:000046">
    <property type="entry name" value="AMSH-like ubiquitin thioesterase 2"/>
    <property type="match status" value="1"/>
</dbReference>
<evidence type="ECO:0000256" key="4">
    <source>
        <dbReference type="ARBA" id="ARBA00022723"/>
    </source>
</evidence>
<evidence type="ECO:0000256" key="1">
    <source>
        <dbReference type="ARBA" id="ARBA00001947"/>
    </source>
</evidence>
<keyword evidence="3" id="KW-0645">Protease</keyword>
<evidence type="ECO:0000256" key="3">
    <source>
        <dbReference type="ARBA" id="ARBA00022670"/>
    </source>
</evidence>
<dbReference type="InterPro" id="IPR044098">
    <property type="entry name" value="STAMBP/STALP-like_MPN"/>
</dbReference>
<organism evidence="11 12">
    <name type="scientific">Dillenia turbinata</name>
    <dbReference type="NCBI Taxonomy" id="194707"/>
    <lineage>
        <taxon>Eukaryota</taxon>
        <taxon>Viridiplantae</taxon>
        <taxon>Streptophyta</taxon>
        <taxon>Embryophyta</taxon>
        <taxon>Tracheophyta</taxon>
        <taxon>Spermatophyta</taxon>
        <taxon>Magnoliopsida</taxon>
        <taxon>eudicotyledons</taxon>
        <taxon>Gunneridae</taxon>
        <taxon>Pentapetalae</taxon>
        <taxon>Dilleniales</taxon>
        <taxon>Dilleniaceae</taxon>
        <taxon>Dillenia</taxon>
    </lineage>
</organism>
<dbReference type="GO" id="GO:0005768">
    <property type="term" value="C:endosome"/>
    <property type="evidence" value="ECO:0007669"/>
    <property type="project" value="TreeGrafter"/>
</dbReference>
<proteinExistence type="inferred from homology"/>
<dbReference type="InterPro" id="IPR000555">
    <property type="entry name" value="JAMM/MPN+_dom"/>
</dbReference>
<dbReference type="SMART" id="SM00232">
    <property type="entry name" value="JAB_MPN"/>
    <property type="match status" value="1"/>
</dbReference>
<keyword evidence="7" id="KW-0862">Zinc</keyword>
<evidence type="ECO:0000256" key="7">
    <source>
        <dbReference type="ARBA" id="ARBA00022833"/>
    </source>
</evidence>
<dbReference type="SUPFAM" id="SSF102712">
    <property type="entry name" value="JAB1/MPN domain"/>
    <property type="match status" value="1"/>
</dbReference>